<protein>
    <submittedName>
        <fullName evidence="2">Uncharacterized protein</fullName>
    </submittedName>
</protein>
<reference evidence="2" key="1">
    <citation type="submission" date="2022-07" db="EMBL/GenBank/DDBJ databases">
        <title>Genome Sequence of Xylaria arbuscula.</title>
        <authorList>
            <person name="Buettner E."/>
        </authorList>
    </citation>
    <scope>NUCLEOTIDE SEQUENCE</scope>
    <source>
        <strain evidence="2">VT107</strain>
    </source>
</reference>
<feature type="compositionally biased region" description="Basic and acidic residues" evidence="1">
    <location>
        <begin position="111"/>
        <end position="132"/>
    </location>
</feature>
<dbReference type="AlphaFoldDB" id="A0A9W8NIF9"/>
<dbReference type="Proteomes" id="UP001148614">
    <property type="component" value="Unassembled WGS sequence"/>
</dbReference>
<feature type="compositionally biased region" description="Acidic residues" evidence="1">
    <location>
        <begin position="142"/>
        <end position="170"/>
    </location>
</feature>
<accession>A0A9W8NIF9</accession>
<evidence type="ECO:0000313" key="3">
    <source>
        <dbReference type="Proteomes" id="UP001148614"/>
    </source>
</evidence>
<keyword evidence="3" id="KW-1185">Reference proteome</keyword>
<sequence>MSGPYADPETYVVKLPRPATTGPGAEKIHVFEMPSSESKSRWHPHPFFCPPPRYDPWVRFKFRKGWRNSTKNPPSPPGVQLSGGTASMKRTYFSNSSDENIPETPNPPCADNKEKDKYKEYSPQDYYRKPRFGEVSLSEMGDSWEEREGEEGEEEGEEEWTQGWETEEQEQVERVKKRRGDLRRTRSAFF</sequence>
<evidence type="ECO:0000313" key="2">
    <source>
        <dbReference type="EMBL" id="KAJ3576786.1"/>
    </source>
</evidence>
<comment type="caution">
    <text evidence="2">The sequence shown here is derived from an EMBL/GenBank/DDBJ whole genome shotgun (WGS) entry which is preliminary data.</text>
</comment>
<name>A0A9W8NIF9_9PEZI</name>
<feature type="region of interest" description="Disordered" evidence="1">
    <location>
        <begin position="66"/>
        <end position="190"/>
    </location>
</feature>
<dbReference type="EMBL" id="JANPWZ010000457">
    <property type="protein sequence ID" value="KAJ3576786.1"/>
    <property type="molecule type" value="Genomic_DNA"/>
</dbReference>
<gene>
    <name evidence="2" type="ORF">NPX13_g3591</name>
</gene>
<evidence type="ECO:0000256" key="1">
    <source>
        <dbReference type="SAM" id="MobiDB-lite"/>
    </source>
</evidence>
<proteinExistence type="predicted"/>
<organism evidence="2 3">
    <name type="scientific">Xylaria arbuscula</name>
    <dbReference type="NCBI Taxonomy" id="114810"/>
    <lineage>
        <taxon>Eukaryota</taxon>
        <taxon>Fungi</taxon>
        <taxon>Dikarya</taxon>
        <taxon>Ascomycota</taxon>
        <taxon>Pezizomycotina</taxon>
        <taxon>Sordariomycetes</taxon>
        <taxon>Xylariomycetidae</taxon>
        <taxon>Xylariales</taxon>
        <taxon>Xylariaceae</taxon>
        <taxon>Xylaria</taxon>
    </lineage>
</organism>